<dbReference type="Proteomes" id="UP000012040">
    <property type="component" value="Chromosome"/>
</dbReference>
<evidence type="ECO:0000256" key="5">
    <source>
        <dbReference type="ARBA" id="ARBA00023136"/>
    </source>
</evidence>
<dbReference type="Pfam" id="PF03739">
    <property type="entry name" value="LptF_LptG"/>
    <property type="match status" value="1"/>
</dbReference>
<evidence type="ECO:0000313" key="7">
    <source>
        <dbReference type="EMBL" id="AGH96041.1"/>
    </source>
</evidence>
<dbReference type="InterPro" id="IPR005495">
    <property type="entry name" value="LptG/LptF_permease"/>
</dbReference>
<dbReference type="PATRIC" id="fig|1184267.3.peg.1847"/>
<keyword evidence="5 6" id="KW-0472">Membrane</keyword>
<dbReference type="EMBL" id="CP003537">
    <property type="protein sequence ID" value="AGH96041.1"/>
    <property type="molecule type" value="Genomic_DNA"/>
</dbReference>
<feature type="transmembrane region" description="Helical" evidence="6">
    <location>
        <begin position="59"/>
        <end position="78"/>
    </location>
</feature>
<evidence type="ECO:0000256" key="3">
    <source>
        <dbReference type="ARBA" id="ARBA00022692"/>
    </source>
</evidence>
<keyword evidence="2" id="KW-1003">Cell membrane</keyword>
<feature type="transmembrane region" description="Helical" evidence="6">
    <location>
        <begin position="305"/>
        <end position="323"/>
    </location>
</feature>
<sequence>MFARIDRYLLGIFWSAFMAALLIFLTLFLATDAMTTLVKYKEINTAVILQYYAVYAPEIIYRMLPIACVVGTVMTISSLNKGSELVALFASGMSLFRISRVIFLSIFVLSIFSYYLSDQLMPAFSRQKNFIYYNDMERTPGRFQTIKTNKIWYRSKNSIFNIKTLNTDGNKAQGLTLYFFNDKWDLVQMLTADSVLMNGRQWILKHGTVTVFDQSSSFPLNDRFVEKTIVMTEDAQDLRSTGQTSDLLTQAELSRFIAKNKEAGLDTIRYEVDFHTKFSFALAGLVMSLLALPFCVGQARGGGGMVKNVGISIGLVVVYWITYSTSQTMGQHGQLAPVLAAWMPNVAMMALGIFLLLRSNR</sequence>
<name>M4VDE2_9BACT</name>
<evidence type="ECO:0000313" key="8">
    <source>
        <dbReference type="Proteomes" id="UP000012040"/>
    </source>
</evidence>
<feature type="transmembrane region" description="Helical" evidence="6">
    <location>
        <begin position="98"/>
        <end position="116"/>
    </location>
</feature>
<gene>
    <name evidence="7" type="ORF">A11Q_1825</name>
</gene>
<keyword evidence="8" id="KW-1185">Reference proteome</keyword>
<evidence type="ECO:0000256" key="2">
    <source>
        <dbReference type="ARBA" id="ARBA00022475"/>
    </source>
</evidence>
<feature type="transmembrane region" description="Helical" evidence="6">
    <location>
        <begin position="278"/>
        <end position="299"/>
    </location>
</feature>
<dbReference type="PANTHER" id="PTHR33529:SF6">
    <property type="entry name" value="YJGP_YJGQ FAMILY PERMEASE"/>
    <property type="match status" value="1"/>
</dbReference>
<evidence type="ECO:0000256" key="1">
    <source>
        <dbReference type="ARBA" id="ARBA00004651"/>
    </source>
</evidence>
<evidence type="ECO:0000256" key="4">
    <source>
        <dbReference type="ARBA" id="ARBA00022989"/>
    </source>
</evidence>
<comment type="subcellular location">
    <subcellularLocation>
        <location evidence="1">Cell membrane</location>
        <topology evidence="1">Multi-pass membrane protein</topology>
    </subcellularLocation>
</comment>
<keyword evidence="4 6" id="KW-1133">Transmembrane helix</keyword>
<keyword evidence="3 6" id="KW-0812">Transmembrane</keyword>
<dbReference type="RefSeq" id="WP_015470531.1">
    <property type="nucleotide sequence ID" value="NC_020813.1"/>
</dbReference>
<dbReference type="PANTHER" id="PTHR33529">
    <property type="entry name" value="SLR0882 PROTEIN-RELATED"/>
    <property type="match status" value="1"/>
</dbReference>
<dbReference type="GO" id="GO:0015920">
    <property type="term" value="P:lipopolysaccharide transport"/>
    <property type="evidence" value="ECO:0007669"/>
    <property type="project" value="TreeGrafter"/>
</dbReference>
<dbReference type="KEGG" id="bex:A11Q_1825"/>
<protein>
    <recommendedName>
        <fullName evidence="9">LPS export ABC transporter permease LptG</fullName>
    </recommendedName>
</protein>
<feature type="transmembrane region" description="Helical" evidence="6">
    <location>
        <begin position="335"/>
        <end position="357"/>
    </location>
</feature>
<evidence type="ECO:0008006" key="9">
    <source>
        <dbReference type="Google" id="ProtNLM"/>
    </source>
</evidence>
<dbReference type="GO" id="GO:0043190">
    <property type="term" value="C:ATP-binding cassette (ABC) transporter complex"/>
    <property type="evidence" value="ECO:0007669"/>
    <property type="project" value="InterPro"/>
</dbReference>
<dbReference type="NCBIfam" id="TIGR04408">
    <property type="entry name" value="LptG_lptG"/>
    <property type="match status" value="1"/>
</dbReference>
<dbReference type="HOGENOM" id="CLU_028799_3_2_7"/>
<dbReference type="GO" id="GO:0055085">
    <property type="term" value="P:transmembrane transport"/>
    <property type="evidence" value="ECO:0007669"/>
    <property type="project" value="InterPro"/>
</dbReference>
<dbReference type="InterPro" id="IPR030923">
    <property type="entry name" value="LptG"/>
</dbReference>
<organism evidence="7 8">
    <name type="scientific">Pseudobdellovibrio exovorus JSS</name>
    <dbReference type="NCBI Taxonomy" id="1184267"/>
    <lineage>
        <taxon>Bacteria</taxon>
        <taxon>Pseudomonadati</taxon>
        <taxon>Bdellovibrionota</taxon>
        <taxon>Bdellovibrionia</taxon>
        <taxon>Bdellovibrionales</taxon>
        <taxon>Pseudobdellovibrionaceae</taxon>
        <taxon>Pseudobdellovibrio</taxon>
    </lineage>
</organism>
<dbReference type="STRING" id="1184267.A11Q_1825"/>
<evidence type="ECO:0000256" key="6">
    <source>
        <dbReference type="SAM" id="Phobius"/>
    </source>
</evidence>
<dbReference type="AlphaFoldDB" id="M4VDE2"/>
<proteinExistence type="predicted"/>
<reference evidence="7 8" key="1">
    <citation type="journal article" date="2013" name="ISME J.">
        <title>By their genes ye shall know them: genomic signatures of predatory bacteria.</title>
        <authorList>
            <person name="Pasternak Z."/>
            <person name="Pietrokovski S."/>
            <person name="Rotem O."/>
            <person name="Gophna U."/>
            <person name="Lurie-Weinberger M.N."/>
            <person name="Jurkevitch E."/>
        </authorList>
    </citation>
    <scope>NUCLEOTIDE SEQUENCE [LARGE SCALE GENOMIC DNA]</scope>
    <source>
        <strain evidence="7 8">JSS</strain>
    </source>
</reference>
<accession>M4VDE2</accession>
<dbReference type="OrthoDB" id="9780716at2"/>
<dbReference type="eggNOG" id="COG0795">
    <property type="taxonomic scope" value="Bacteria"/>
</dbReference>
<feature type="transmembrane region" description="Helical" evidence="6">
    <location>
        <begin position="12"/>
        <end position="38"/>
    </location>
</feature>